<dbReference type="AlphaFoldDB" id="A0AAD9QF91"/>
<organism evidence="1 2">
    <name type="scientific">Acropora cervicornis</name>
    <name type="common">Staghorn coral</name>
    <dbReference type="NCBI Taxonomy" id="6130"/>
    <lineage>
        <taxon>Eukaryota</taxon>
        <taxon>Metazoa</taxon>
        <taxon>Cnidaria</taxon>
        <taxon>Anthozoa</taxon>
        <taxon>Hexacorallia</taxon>
        <taxon>Scleractinia</taxon>
        <taxon>Astrocoeniina</taxon>
        <taxon>Acroporidae</taxon>
        <taxon>Acropora</taxon>
    </lineage>
</organism>
<reference evidence="1" key="2">
    <citation type="journal article" date="2023" name="Science">
        <title>Genomic signatures of disease resistance in endangered staghorn corals.</title>
        <authorList>
            <person name="Vollmer S.V."/>
            <person name="Selwyn J.D."/>
            <person name="Despard B.A."/>
            <person name="Roesel C.L."/>
        </authorList>
    </citation>
    <scope>NUCLEOTIDE SEQUENCE</scope>
    <source>
        <strain evidence="1">K2</strain>
    </source>
</reference>
<dbReference type="Proteomes" id="UP001249851">
    <property type="component" value="Unassembled WGS sequence"/>
</dbReference>
<proteinExistence type="predicted"/>
<protein>
    <submittedName>
        <fullName evidence="1">Uncharacterized protein</fullName>
    </submittedName>
</protein>
<evidence type="ECO:0000313" key="2">
    <source>
        <dbReference type="Proteomes" id="UP001249851"/>
    </source>
</evidence>
<comment type="caution">
    <text evidence="1">The sequence shown here is derived from an EMBL/GenBank/DDBJ whole genome shotgun (WGS) entry which is preliminary data.</text>
</comment>
<accession>A0AAD9QF91</accession>
<keyword evidence="2" id="KW-1185">Reference proteome</keyword>
<gene>
    <name evidence="1" type="ORF">P5673_017177</name>
</gene>
<dbReference type="EMBL" id="JARQWQ010000037">
    <property type="protein sequence ID" value="KAK2560197.1"/>
    <property type="molecule type" value="Genomic_DNA"/>
</dbReference>
<sequence length="127" mass="15109">MRYELPLFFVVVKTNVNYKSRFLKPEMSPNVLMRFCNARRDFAFFHKRISCKQVVAGDAAYFLLLEINEPAFRKTDIKGAKKEKSRFLKLDFPRKSQACTKLYFKHKYFAIQQEIGYCEKSSLQQMI</sequence>
<reference evidence="1" key="1">
    <citation type="journal article" date="2023" name="G3 (Bethesda)">
        <title>Whole genome assembly and annotation of the endangered Caribbean coral Acropora cervicornis.</title>
        <authorList>
            <person name="Selwyn J.D."/>
            <person name="Vollmer S.V."/>
        </authorList>
    </citation>
    <scope>NUCLEOTIDE SEQUENCE</scope>
    <source>
        <strain evidence="1">K2</strain>
    </source>
</reference>
<name>A0AAD9QF91_ACRCE</name>
<evidence type="ECO:0000313" key="1">
    <source>
        <dbReference type="EMBL" id="KAK2560197.1"/>
    </source>
</evidence>